<evidence type="ECO:0000256" key="10">
    <source>
        <dbReference type="ARBA" id="ARBA00023192"/>
    </source>
</evidence>
<dbReference type="EC" id="2.7.1.25" evidence="4 11"/>
<dbReference type="NCBIfam" id="TIGR00455">
    <property type="entry name" value="apsK"/>
    <property type="match status" value="1"/>
</dbReference>
<protein>
    <recommendedName>
        <fullName evidence="5 11">Adenylyl-sulfate kinase</fullName>
        <ecNumber evidence="4 11">2.7.1.25</ecNumber>
    </recommendedName>
</protein>
<dbReference type="NCBIfam" id="NF003013">
    <property type="entry name" value="PRK03846.1"/>
    <property type="match status" value="1"/>
</dbReference>
<keyword evidence="8 11" id="KW-0418">Kinase</keyword>
<accession>A0ABR3TDT4</accession>
<comment type="caution">
    <text evidence="13">The sequence shown here is derived from an EMBL/GenBank/DDBJ whole genome shotgun (WGS) entry which is preliminary data.</text>
</comment>
<dbReference type="EMBL" id="JAKEKT020000088">
    <property type="protein sequence ID" value="KAL1637599.1"/>
    <property type="molecule type" value="Genomic_DNA"/>
</dbReference>
<evidence type="ECO:0000256" key="9">
    <source>
        <dbReference type="ARBA" id="ARBA00022840"/>
    </source>
</evidence>
<keyword evidence="6 11" id="KW-0808">Transferase</keyword>
<evidence type="ECO:0000259" key="12">
    <source>
        <dbReference type="Pfam" id="PF01583"/>
    </source>
</evidence>
<evidence type="ECO:0000256" key="8">
    <source>
        <dbReference type="ARBA" id="ARBA00022777"/>
    </source>
</evidence>
<dbReference type="PANTHER" id="PTHR11055">
    <property type="entry name" value="BIFUNCTIONAL 3'-PHOSPHOADENOSINE 5'-PHOSPHOSULFATE SYNTHASE"/>
    <property type="match status" value="1"/>
</dbReference>
<evidence type="ECO:0000256" key="2">
    <source>
        <dbReference type="ARBA" id="ARBA00004806"/>
    </source>
</evidence>
<dbReference type="Proteomes" id="UP001521184">
    <property type="component" value="Unassembled WGS sequence"/>
</dbReference>
<dbReference type="Gene3D" id="3.40.50.300">
    <property type="entry name" value="P-loop containing nucleotide triphosphate hydrolases"/>
    <property type="match status" value="1"/>
</dbReference>
<evidence type="ECO:0000256" key="11">
    <source>
        <dbReference type="RuleBase" id="RU004347"/>
    </source>
</evidence>
<dbReference type="PANTHER" id="PTHR11055:SF1">
    <property type="entry name" value="PAPS SYNTHETASE, ISOFORM D"/>
    <property type="match status" value="1"/>
</dbReference>
<comment type="function">
    <text evidence="11">Catalyzes the synthesis of activated sulfate.</text>
</comment>
<keyword evidence="10" id="KW-0028">Amino-acid biosynthesis</keyword>
<evidence type="ECO:0000256" key="7">
    <source>
        <dbReference type="ARBA" id="ARBA00022741"/>
    </source>
</evidence>
<dbReference type="InterPro" id="IPR027417">
    <property type="entry name" value="P-loop_NTPase"/>
</dbReference>
<comment type="similarity">
    <text evidence="3 11">Belongs to the APS kinase family.</text>
</comment>
<keyword evidence="9 11" id="KW-0067">ATP-binding</keyword>
<sequence>MATNITWHPGLTRKERSEYRKQKGFTLWFTGLSASGKSTIATALEQHLLHLGYAAYRLDGDNVRFGLNKDLGFSEKDRNENIRRIGEVAKLFADSSTIAITSFISPYTADRASARALHAAVPEGDEALPFVEVYVQISVEDAEKRDPKGLYKKARAGVIPEFTGVSAPYEEPEKPEILIKSVDTPVEQAVQQIVDYLTKEGLLSKA</sequence>
<feature type="domain" description="APS kinase" evidence="12">
    <location>
        <begin position="23"/>
        <end position="179"/>
    </location>
</feature>
<evidence type="ECO:0000256" key="3">
    <source>
        <dbReference type="ARBA" id="ARBA00007008"/>
    </source>
</evidence>
<evidence type="ECO:0000313" key="13">
    <source>
        <dbReference type="EMBL" id="KAL1637599.1"/>
    </source>
</evidence>
<dbReference type="HAMAP" id="MF_00065">
    <property type="entry name" value="Adenylyl_sulf_kinase"/>
    <property type="match status" value="1"/>
</dbReference>
<comment type="pathway">
    <text evidence="2 11">Sulfur metabolism; hydrogen sulfide biosynthesis; sulfite from sulfate: step 2/3.</text>
</comment>
<dbReference type="InterPro" id="IPR002891">
    <property type="entry name" value="APS"/>
</dbReference>
<keyword evidence="7 11" id="KW-0547">Nucleotide-binding</keyword>
<dbReference type="SUPFAM" id="SSF52540">
    <property type="entry name" value="P-loop containing nucleoside triphosphate hydrolases"/>
    <property type="match status" value="1"/>
</dbReference>
<reference evidence="13 14" key="1">
    <citation type="journal article" date="2023" name="Plant Dis.">
        <title>First Report of Diplodia intermedia Causing Canker and Dieback Diseases on Apple Trees in Canada.</title>
        <authorList>
            <person name="Ellouze W."/>
            <person name="Ilyukhin E."/>
            <person name="Sulman M."/>
            <person name="Ali S."/>
        </authorList>
    </citation>
    <scope>NUCLEOTIDE SEQUENCE [LARGE SCALE GENOMIC DNA]</scope>
    <source>
        <strain evidence="13 14">M45-28</strain>
    </source>
</reference>
<keyword evidence="10" id="KW-0198">Cysteine biosynthesis</keyword>
<dbReference type="GO" id="GO:0016301">
    <property type="term" value="F:kinase activity"/>
    <property type="evidence" value="ECO:0007669"/>
    <property type="project" value="UniProtKB-KW"/>
</dbReference>
<name>A0ABR3TDT4_9PEZI</name>
<proteinExistence type="inferred from homology"/>
<comment type="catalytic activity">
    <reaction evidence="1 11">
        <text>adenosine 5'-phosphosulfate + ATP = 3'-phosphoadenylyl sulfate + ADP + H(+)</text>
        <dbReference type="Rhea" id="RHEA:24152"/>
        <dbReference type="ChEBI" id="CHEBI:15378"/>
        <dbReference type="ChEBI" id="CHEBI:30616"/>
        <dbReference type="ChEBI" id="CHEBI:58243"/>
        <dbReference type="ChEBI" id="CHEBI:58339"/>
        <dbReference type="ChEBI" id="CHEBI:456216"/>
        <dbReference type="EC" id="2.7.1.25"/>
    </reaction>
</comment>
<dbReference type="Pfam" id="PF01583">
    <property type="entry name" value="APS_kinase"/>
    <property type="match status" value="1"/>
</dbReference>
<evidence type="ECO:0000256" key="6">
    <source>
        <dbReference type="ARBA" id="ARBA00022679"/>
    </source>
</evidence>
<dbReference type="CDD" id="cd02027">
    <property type="entry name" value="APSK"/>
    <property type="match status" value="1"/>
</dbReference>
<dbReference type="InterPro" id="IPR059117">
    <property type="entry name" value="APS_kinase_dom"/>
</dbReference>
<evidence type="ECO:0000256" key="4">
    <source>
        <dbReference type="ARBA" id="ARBA00012121"/>
    </source>
</evidence>
<organism evidence="13 14">
    <name type="scientific">Diplodia intermedia</name>
    <dbReference type="NCBI Taxonomy" id="856260"/>
    <lineage>
        <taxon>Eukaryota</taxon>
        <taxon>Fungi</taxon>
        <taxon>Dikarya</taxon>
        <taxon>Ascomycota</taxon>
        <taxon>Pezizomycotina</taxon>
        <taxon>Dothideomycetes</taxon>
        <taxon>Dothideomycetes incertae sedis</taxon>
        <taxon>Botryosphaeriales</taxon>
        <taxon>Botryosphaeriaceae</taxon>
        <taxon>Diplodia</taxon>
    </lineage>
</organism>
<evidence type="ECO:0000313" key="14">
    <source>
        <dbReference type="Proteomes" id="UP001521184"/>
    </source>
</evidence>
<evidence type="ECO:0000256" key="1">
    <source>
        <dbReference type="ARBA" id="ARBA00001823"/>
    </source>
</evidence>
<evidence type="ECO:0000256" key="5">
    <source>
        <dbReference type="ARBA" id="ARBA00018163"/>
    </source>
</evidence>
<keyword evidence="14" id="KW-1185">Reference proteome</keyword>
<gene>
    <name evidence="13" type="primary">MET14</name>
    <name evidence="13" type="ORF">SLS58_009272</name>
</gene>